<keyword evidence="8 9" id="KW-0472">Membrane</keyword>
<feature type="transmembrane region" description="Helical" evidence="9">
    <location>
        <begin position="66"/>
        <end position="84"/>
    </location>
</feature>
<sequence>MTSQSIMLLVAFLAVLLVLAYPLGIFMAKVAEGTPLRGFGWLRKIENVLYRLAGLSAQTAMSWKSYAIALLVFNTLGALFVYAVQRMQAWLPLNPQAFGNVSPDSSFNTAVSFAANTNWQGYVGEATMSYLTQMLALTGQNFFSAATGIAVAFALIRGFSSRSAKSIGNFWVDLTRSTLYILLPLSIIVSIALMGQGVIQNFSAYQDVSLMDPVTYQQAKTNADGQPVVDAEGKPVMETLSTKTQTIAMGPVASQEAIKMLGTNGGGFFNANSAHPYENPTALSNFIQMLAIFLIPAGLCFTFGRLVGDMRQGWAVLGAMTLIFVVMTSIVMISEQTAHPTIQALGVDQTTTALQSGGYMEGKETRFGISASALFAAVTTAASCGAVNAMHDSLMPMGGFVPLVLMQFGEVVFGGVGTGLYGMLVFAILAVFIAGLMIGRTPEYLGKKIQAYEMKMASIAILVTPTLVLVGTAIAVLVEPGKVGIANPGAHGFSEILYAFTSAANNNGSAFAGLSANTPFYNTMLAIAMWFGRFAMIVPILAVAGSLAGKQRLETNAGTMPTHGPLFVALLVGVVVLVGVLNYVPALALGPIVEHLQLFSH</sequence>
<keyword evidence="1 9" id="KW-0813">Transport</keyword>
<dbReference type="GO" id="GO:0005886">
    <property type="term" value="C:plasma membrane"/>
    <property type="evidence" value="ECO:0007669"/>
    <property type="project" value="UniProtKB-SubCell"/>
</dbReference>
<feature type="transmembrane region" description="Helical" evidence="9">
    <location>
        <begin position="142"/>
        <end position="159"/>
    </location>
</feature>
<dbReference type="HAMAP" id="MF_00275">
    <property type="entry name" value="KdpA"/>
    <property type="match status" value="1"/>
</dbReference>
<feature type="transmembrane region" description="Helical" evidence="9">
    <location>
        <begin position="394"/>
        <end position="413"/>
    </location>
</feature>
<evidence type="ECO:0000313" key="11">
    <source>
        <dbReference type="Proteomes" id="UP000294737"/>
    </source>
</evidence>
<keyword evidence="5 9" id="KW-0630">Potassium</keyword>
<dbReference type="AlphaFoldDB" id="A0A4R6G1T1"/>
<name>A0A4R6G1T1_9BURK</name>
<evidence type="ECO:0000256" key="7">
    <source>
        <dbReference type="ARBA" id="ARBA00023065"/>
    </source>
</evidence>
<feature type="transmembrane region" description="Helical" evidence="9">
    <location>
        <begin position="459"/>
        <end position="478"/>
    </location>
</feature>
<accession>A0A4R6G1T1</accession>
<organism evidence="10 11">
    <name type="scientific">Herminiimonas fonticola</name>
    <dbReference type="NCBI Taxonomy" id="303380"/>
    <lineage>
        <taxon>Bacteria</taxon>
        <taxon>Pseudomonadati</taxon>
        <taxon>Pseudomonadota</taxon>
        <taxon>Betaproteobacteria</taxon>
        <taxon>Burkholderiales</taxon>
        <taxon>Oxalobacteraceae</taxon>
        <taxon>Herminiimonas</taxon>
    </lineage>
</organism>
<evidence type="ECO:0000256" key="2">
    <source>
        <dbReference type="ARBA" id="ARBA00022475"/>
    </source>
</evidence>
<evidence type="ECO:0000256" key="6">
    <source>
        <dbReference type="ARBA" id="ARBA00022989"/>
    </source>
</evidence>
<reference evidence="10 11" key="1">
    <citation type="submission" date="2019-03" db="EMBL/GenBank/DDBJ databases">
        <title>Genomic Encyclopedia of Type Strains, Phase IV (KMG-IV): sequencing the most valuable type-strain genomes for metagenomic binning, comparative biology and taxonomic classification.</title>
        <authorList>
            <person name="Goeker M."/>
        </authorList>
    </citation>
    <scope>NUCLEOTIDE SEQUENCE [LARGE SCALE GENOMIC DNA]</scope>
    <source>
        <strain evidence="10 11">DSM 18555</strain>
    </source>
</reference>
<evidence type="ECO:0000313" key="10">
    <source>
        <dbReference type="EMBL" id="TDN88207.1"/>
    </source>
</evidence>
<feature type="transmembrane region" description="Helical" evidence="9">
    <location>
        <begin position="286"/>
        <end position="307"/>
    </location>
</feature>
<keyword evidence="6 9" id="KW-1133">Transmembrane helix</keyword>
<dbReference type="PANTHER" id="PTHR30607">
    <property type="entry name" value="POTASSIUM-TRANSPORTING ATPASE A CHAIN"/>
    <property type="match status" value="1"/>
</dbReference>
<feature type="transmembrane region" description="Helical" evidence="9">
    <location>
        <begin position="566"/>
        <end position="593"/>
    </location>
</feature>
<dbReference type="Proteomes" id="UP000294737">
    <property type="component" value="Unassembled WGS sequence"/>
</dbReference>
<evidence type="ECO:0000256" key="5">
    <source>
        <dbReference type="ARBA" id="ARBA00022958"/>
    </source>
</evidence>
<comment type="subcellular location">
    <subcellularLocation>
        <location evidence="9">Cell membrane</location>
        <topology evidence="9">Multi-pass membrane protein</topology>
    </subcellularLocation>
</comment>
<feature type="transmembrane region" description="Helical" evidence="9">
    <location>
        <begin position="367"/>
        <end position="387"/>
    </location>
</feature>
<evidence type="ECO:0000256" key="8">
    <source>
        <dbReference type="ARBA" id="ARBA00023136"/>
    </source>
</evidence>
<evidence type="ECO:0000256" key="4">
    <source>
        <dbReference type="ARBA" id="ARBA00022692"/>
    </source>
</evidence>
<keyword evidence="7 9" id="KW-0406">Ion transport</keyword>
<dbReference type="Pfam" id="PF03814">
    <property type="entry name" value="KdpA"/>
    <property type="match status" value="1"/>
</dbReference>
<feature type="transmembrane region" description="Helical" evidence="9">
    <location>
        <begin position="179"/>
        <end position="199"/>
    </location>
</feature>
<dbReference type="OrthoDB" id="9763796at2"/>
<gene>
    <name evidence="9" type="primary">kdpA</name>
    <name evidence="10" type="ORF">EV677_2694</name>
</gene>
<comment type="caution">
    <text evidence="10">The sequence shown here is derived from an EMBL/GenBank/DDBJ whole genome shotgun (WGS) entry which is preliminary data.</text>
</comment>
<dbReference type="NCBIfam" id="TIGR00680">
    <property type="entry name" value="kdpA"/>
    <property type="match status" value="1"/>
</dbReference>
<comment type="similarity">
    <text evidence="9">Belongs to the KdpA family.</text>
</comment>
<dbReference type="RefSeq" id="WP_112992621.1">
    <property type="nucleotide sequence ID" value="NZ_PTLZ01000003.1"/>
</dbReference>
<dbReference type="PIRSF" id="PIRSF001294">
    <property type="entry name" value="K_ATPaseA"/>
    <property type="match status" value="1"/>
</dbReference>
<feature type="transmembrane region" description="Helical" evidence="9">
    <location>
        <begin position="419"/>
        <end position="438"/>
    </location>
</feature>
<keyword evidence="4 9" id="KW-0812">Transmembrane</keyword>
<feature type="transmembrane region" description="Helical" evidence="9">
    <location>
        <begin position="314"/>
        <end position="333"/>
    </location>
</feature>
<dbReference type="PANTHER" id="PTHR30607:SF2">
    <property type="entry name" value="POTASSIUM-TRANSPORTING ATPASE POTASSIUM-BINDING SUBUNIT"/>
    <property type="match status" value="1"/>
</dbReference>
<keyword evidence="3 9" id="KW-0633">Potassium transport</keyword>
<feature type="transmembrane region" description="Helical" evidence="9">
    <location>
        <begin position="6"/>
        <end position="28"/>
    </location>
</feature>
<dbReference type="GO" id="GO:0008556">
    <property type="term" value="F:P-type potassium transmembrane transporter activity"/>
    <property type="evidence" value="ECO:0007669"/>
    <property type="project" value="InterPro"/>
</dbReference>
<protein>
    <recommendedName>
        <fullName evidence="9">Potassium-transporting ATPase potassium-binding subunit</fullName>
    </recommendedName>
    <alternativeName>
        <fullName evidence="9">ATP phosphohydrolase [potassium-transporting] A chain</fullName>
    </alternativeName>
    <alternativeName>
        <fullName evidence="9">Potassium-binding and translocating subunit A</fullName>
    </alternativeName>
    <alternativeName>
        <fullName evidence="9">Potassium-translocating ATPase A chain</fullName>
    </alternativeName>
</protein>
<comment type="function">
    <text evidence="9">Part of the high-affinity ATP-driven potassium transport (or Kdp) system, which catalyzes the hydrolysis of ATP coupled with the electrogenic transport of potassium into the cytoplasm. This subunit binds the extracellular potassium ions and delivers the ions to the membrane domain of KdpB through an intramembrane tunnel.</text>
</comment>
<evidence type="ECO:0000256" key="3">
    <source>
        <dbReference type="ARBA" id="ARBA00022538"/>
    </source>
</evidence>
<dbReference type="GO" id="GO:0030955">
    <property type="term" value="F:potassium ion binding"/>
    <property type="evidence" value="ECO:0007669"/>
    <property type="project" value="UniProtKB-UniRule"/>
</dbReference>
<keyword evidence="11" id="KW-1185">Reference proteome</keyword>
<dbReference type="InterPro" id="IPR004623">
    <property type="entry name" value="KdpA"/>
</dbReference>
<dbReference type="EMBL" id="SNWF01000007">
    <property type="protein sequence ID" value="TDN88207.1"/>
    <property type="molecule type" value="Genomic_DNA"/>
</dbReference>
<keyword evidence="2 9" id="KW-1003">Cell membrane</keyword>
<evidence type="ECO:0000256" key="1">
    <source>
        <dbReference type="ARBA" id="ARBA00022448"/>
    </source>
</evidence>
<proteinExistence type="inferred from homology"/>
<evidence type="ECO:0000256" key="9">
    <source>
        <dbReference type="HAMAP-Rule" id="MF_00275"/>
    </source>
</evidence>
<feature type="transmembrane region" description="Helical" evidence="9">
    <location>
        <begin position="524"/>
        <end position="545"/>
    </location>
</feature>
<comment type="subunit">
    <text evidence="9">The system is composed of three essential subunits: KdpA, KdpB and KdpC.</text>
</comment>